<sequence length="305" mass="34418">MSSPTESAPRPPKGGGRLLAVSDLHVGIADNRPVADRLHPSSDEDWLIVAGDVAEKAEEVERALEVLVDRFAHVVWTPGNHELWTVDKDPVRLRGHARYEHLVQVCRELGVTTPEDPYPLWQGPEGPVAVAPVFLLYDYSFRAPGTSTKEESLARAHEAGVVCTDEYLLHPDPYETRDDWCRARVALTEQRLAAHDPDVPLVIAGHWPLVREPTSVMWYPEFAQWCGTELTADWHRRFNVAAVVYGHLHIPRTTWYDGVRFEEVSIGYPREWRKRGHPRGLLRQILPYAGEQVLEQVPAAEGDAS</sequence>
<accession>A0AAU3GPL1</accession>
<evidence type="ECO:0000259" key="1">
    <source>
        <dbReference type="Pfam" id="PF00149"/>
    </source>
</evidence>
<dbReference type="Gene3D" id="3.60.21.10">
    <property type="match status" value="1"/>
</dbReference>
<dbReference type="EMBL" id="CP109535">
    <property type="protein sequence ID" value="WTY93618.1"/>
    <property type="molecule type" value="Genomic_DNA"/>
</dbReference>
<gene>
    <name evidence="2" type="ORF">OG626_01320</name>
</gene>
<proteinExistence type="predicted"/>
<dbReference type="SUPFAM" id="SSF56300">
    <property type="entry name" value="Metallo-dependent phosphatases"/>
    <property type="match status" value="1"/>
</dbReference>
<feature type="domain" description="Calcineurin-like phosphoesterase" evidence="1">
    <location>
        <begin position="17"/>
        <end position="251"/>
    </location>
</feature>
<dbReference type="PANTHER" id="PTHR36492:SF2">
    <property type="entry name" value="[ACYL-CARRIER-PROTEIN] PHOSPHODIESTERASE PPTH"/>
    <property type="match status" value="1"/>
</dbReference>
<reference evidence="2" key="1">
    <citation type="submission" date="2022-10" db="EMBL/GenBank/DDBJ databases">
        <title>The complete genomes of actinobacterial strains from the NBC collection.</title>
        <authorList>
            <person name="Joergensen T.S."/>
            <person name="Alvarez Arevalo M."/>
            <person name="Sterndorff E.B."/>
            <person name="Faurdal D."/>
            <person name="Vuksanovic O."/>
            <person name="Mourched A.-S."/>
            <person name="Charusanti P."/>
            <person name="Shaw S."/>
            <person name="Blin K."/>
            <person name="Weber T."/>
        </authorList>
    </citation>
    <scope>NUCLEOTIDE SEQUENCE</scope>
    <source>
        <strain evidence="2">NBC_01401</strain>
    </source>
</reference>
<dbReference type="InterPro" id="IPR052963">
    <property type="entry name" value="Pantetheine_PDE"/>
</dbReference>
<protein>
    <submittedName>
        <fullName evidence="2">Metallophosphoesterase</fullName>
    </submittedName>
</protein>
<dbReference type="AlphaFoldDB" id="A0AAU3GPL1"/>
<dbReference type="PANTHER" id="PTHR36492">
    <property type="match status" value="1"/>
</dbReference>
<dbReference type="Pfam" id="PF00149">
    <property type="entry name" value="Metallophos"/>
    <property type="match status" value="1"/>
</dbReference>
<dbReference type="InterPro" id="IPR029052">
    <property type="entry name" value="Metallo-depent_PP-like"/>
</dbReference>
<name>A0AAU3GPL1_9ACTN</name>
<evidence type="ECO:0000313" key="2">
    <source>
        <dbReference type="EMBL" id="WTY93618.1"/>
    </source>
</evidence>
<dbReference type="InterPro" id="IPR004843">
    <property type="entry name" value="Calcineurin-like_PHP"/>
</dbReference>
<dbReference type="GO" id="GO:0016787">
    <property type="term" value="F:hydrolase activity"/>
    <property type="evidence" value="ECO:0007669"/>
    <property type="project" value="InterPro"/>
</dbReference>
<organism evidence="2">
    <name type="scientific">Streptomyces sp. NBC_01401</name>
    <dbReference type="NCBI Taxonomy" id="2903854"/>
    <lineage>
        <taxon>Bacteria</taxon>
        <taxon>Bacillati</taxon>
        <taxon>Actinomycetota</taxon>
        <taxon>Actinomycetes</taxon>
        <taxon>Kitasatosporales</taxon>
        <taxon>Streptomycetaceae</taxon>
        <taxon>Streptomyces</taxon>
    </lineage>
</organism>